<reference evidence="1" key="1">
    <citation type="submission" date="2022-09" db="EMBL/GenBank/DDBJ databases">
        <title>Streptomyces vinaceusdrappus strain AC-40.</title>
        <authorList>
            <person name="Sedeek A.M."/>
            <person name="Salah I."/>
            <person name="Kamel H.L."/>
            <person name="Soltan M.A."/>
            <person name="Elsayed T.R."/>
        </authorList>
    </citation>
    <scope>NUCLEOTIDE SEQUENCE</scope>
    <source>
        <strain evidence="1">AC-40</strain>
    </source>
</reference>
<dbReference type="Proteomes" id="UP001064390">
    <property type="component" value="Chromosome"/>
</dbReference>
<keyword evidence="2" id="KW-1185">Reference proteome</keyword>
<sequence>MPEGHTIHRLALDYAGAFVDGTAPRVTSPQGKFSDAAALLTRTPLVRTCPLYTSDPADDGESGVV</sequence>
<organism evidence="1 2">
    <name type="scientific">Streptomyces vinaceusdrappus</name>
    <dbReference type="NCBI Taxonomy" id="67376"/>
    <lineage>
        <taxon>Bacteria</taxon>
        <taxon>Bacillati</taxon>
        <taxon>Actinomycetota</taxon>
        <taxon>Actinomycetes</taxon>
        <taxon>Kitasatosporales</taxon>
        <taxon>Streptomycetaceae</taxon>
        <taxon>Streptomyces</taxon>
        <taxon>Streptomyces rochei group</taxon>
    </lineage>
</organism>
<proteinExistence type="predicted"/>
<name>A0ABY6BTI0_9ACTN</name>
<evidence type="ECO:0000313" key="1">
    <source>
        <dbReference type="EMBL" id="UXI78772.1"/>
    </source>
</evidence>
<feature type="non-terminal residue" evidence="1">
    <location>
        <position position="65"/>
    </location>
</feature>
<evidence type="ECO:0000313" key="2">
    <source>
        <dbReference type="Proteomes" id="UP001064390"/>
    </source>
</evidence>
<protein>
    <submittedName>
        <fullName evidence="1">Uncharacterized protein</fullName>
    </submittedName>
</protein>
<dbReference type="EMBL" id="CP104697">
    <property type="protein sequence ID" value="UXI78772.1"/>
    <property type="molecule type" value="Genomic_DNA"/>
</dbReference>
<accession>A0ABY6BTI0</accession>
<gene>
    <name evidence="1" type="ORF">N6Q81_12320</name>
</gene>